<dbReference type="EMBL" id="WTYH01000001">
    <property type="protein sequence ID" value="MXO94587.1"/>
    <property type="molecule type" value="Genomic_DNA"/>
</dbReference>
<reference evidence="2 3" key="1">
    <citation type="submission" date="2019-12" db="EMBL/GenBank/DDBJ databases">
        <title>Genomic-based taxomic classification of the family Erythrobacteraceae.</title>
        <authorList>
            <person name="Xu L."/>
        </authorList>
    </citation>
    <scope>NUCLEOTIDE SEQUENCE [LARGE SCALE GENOMIC DNA]</scope>
    <source>
        <strain evidence="2 3">RC4-10-4</strain>
    </source>
</reference>
<evidence type="ECO:0000313" key="3">
    <source>
        <dbReference type="Proteomes" id="UP000460626"/>
    </source>
</evidence>
<name>A0A845A6N4_9SPHN</name>
<dbReference type="OrthoDB" id="9798693at2"/>
<proteinExistence type="predicted"/>
<dbReference type="RefSeq" id="WP_131451214.1">
    <property type="nucleotide sequence ID" value="NZ_BMJK01000001.1"/>
</dbReference>
<dbReference type="InterPro" id="IPR027372">
    <property type="entry name" value="Phytase-like_dom"/>
</dbReference>
<organism evidence="2 3">
    <name type="scientific">Aurantiacibacter arachoides</name>
    <dbReference type="NCBI Taxonomy" id="1850444"/>
    <lineage>
        <taxon>Bacteria</taxon>
        <taxon>Pseudomonadati</taxon>
        <taxon>Pseudomonadota</taxon>
        <taxon>Alphaproteobacteria</taxon>
        <taxon>Sphingomonadales</taxon>
        <taxon>Erythrobacteraceae</taxon>
        <taxon>Aurantiacibacter</taxon>
    </lineage>
</organism>
<protein>
    <recommendedName>
        <fullName evidence="1">Phytase-like domain-containing protein</fullName>
    </recommendedName>
</protein>
<dbReference type="Proteomes" id="UP000460626">
    <property type="component" value="Unassembled WGS sequence"/>
</dbReference>
<dbReference type="SUPFAM" id="SSF63829">
    <property type="entry name" value="Calcium-dependent phosphotriesterase"/>
    <property type="match status" value="1"/>
</dbReference>
<dbReference type="Pfam" id="PF13449">
    <property type="entry name" value="Phytase-like"/>
    <property type="match status" value="1"/>
</dbReference>
<keyword evidence="3" id="KW-1185">Reference proteome</keyword>
<accession>A0A845A6N4</accession>
<sequence length="335" mass="36332">MGARRQPMSARRALAIAVLVLGLAPGTFVRTPVPEKRADGVEVRRAGDLPPLMQLAGFERVGVWELASPNIDFGGFSALVYLDGRQRLRAFSDRGIRMTMALPDGPQAGEAQFNAVWERGRLSPTAPDIEAAVRDPASGTYWIASEGTNAVWRYSAASRLEALRQPLEWSRWPENAGPEAMAQLPDGRFLVLPEGHATGVIHPGDPTVEAPARRFAVTVPEAYSATDLAALPDGRVLVLLRHVVAAYPPFTAALGIANPAELDNGDVLMVRLLLDLDSMVPRENYEGMALQPLDDGRMAAWIIADDNLASFQRTLLVKLAFDPAQMSPTRIGTRP</sequence>
<evidence type="ECO:0000313" key="2">
    <source>
        <dbReference type="EMBL" id="MXO94587.1"/>
    </source>
</evidence>
<evidence type="ECO:0000259" key="1">
    <source>
        <dbReference type="Pfam" id="PF13449"/>
    </source>
</evidence>
<feature type="domain" description="Phytase-like" evidence="1">
    <location>
        <begin position="72"/>
        <end position="307"/>
    </location>
</feature>
<comment type="caution">
    <text evidence="2">The sequence shown here is derived from an EMBL/GenBank/DDBJ whole genome shotgun (WGS) entry which is preliminary data.</text>
</comment>
<dbReference type="AlphaFoldDB" id="A0A845A6N4"/>
<gene>
    <name evidence="2" type="ORF">GRI62_13365</name>
</gene>